<feature type="transmembrane region" description="Helical" evidence="1">
    <location>
        <begin position="149"/>
        <end position="170"/>
    </location>
</feature>
<dbReference type="Proteomes" id="UP000003434">
    <property type="component" value="Unassembled WGS sequence"/>
</dbReference>
<keyword evidence="1" id="KW-1133">Transmembrane helix</keyword>
<gene>
    <name evidence="2" type="ORF">HMPREF0381_1598</name>
</gene>
<dbReference type="HOGENOM" id="CLU_1561004_0_0_9"/>
<dbReference type="eggNOG" id="ENOG50334K6">
    <property type="taxonomic scope" value="Bacteria"/>
</dbReference>
<evidence type="ECO:0000313" key="3">
    <source>
        <dbReference type="Proteomes" id="UP000003434"/>
    </source>
</evidence>
<feature type="transmembrane region" description="Helical" evidence="1">
    <location>
        <begin position="50"/>
        <end position="67"/>
    </location>
</feature>
<keyword evidence="1" id="KW-0812">Transmembrane</keyword>
<name>E6LNR3_9FIRM</name>
<feature type="transmembrane region" description="Helical" evidence="1">
    <location>
        <begin position="110"/>
        <end position="129"/>
    </location>
</feature>
<keyword evidence="1" id="KW-0472">Membrane</keyword>
<dbReference type="EMBL" id="AEPW01000063">
    <property type="protein sequence ID" value="EFU76511.1"/>
    <property type="molecule type" value="Genomic_DNA"/>
</dbReference>
<accession>E6LNR3</accession>
<evidence type="ECO:0000313" key="2">
    <source>
        <dbReference type="EMBL" id="EFU76511.1"/>
    </source>
</evidence>
<dbReference type="AlphaFoldDB" id="E6LNR3"/>
<feature type="transmembrane region" description="Helical" evidence="1">
    <location>
        <begin position="12"/>
        <end position="30"/>
    </location>
</feature>
<organism evidence="2 3">
    <name type="scientific">Lachnoanaerobaculum saburreum DSM 3986</name>
    <dbReference type="NCBI Taxonomy" id="887325"/>
    <lineage>
        <taxon>Bacteria</taxon>
        <taxon>Bacillati</taxon>
        <taxon>Bacillota</taxon>
        <taxon>Clostridia</taxon>
        <taxon>Lachnospirales</taxon>
        <taxon>Lachnospiraceae</taxon>
        <taxon>Lachnoanaerobaculum</taxon>
    </lineage>
</organism>
<comment type="caution">
    <text evidence="2">The sequence shown here is derived from an EMBL/GenBank/DDBJ whole genome shotgun (WGS) entry which is preliminary data.</text>
</comment>
<protein>
    <submittedName>
        <fullName evidence="2">Uncharacterized protein</fullName>
    </submittedName>
</protein>
<proteinExistence type="predicted"/>
<sequence>MSGRSFMSSYKIGLLFGFTIGLIVALIFAIKQKKRVEYDERQMSIRGRGYCYSFITMMVLGFTYAFIQEDVPLPVSPGLVIIIMLLLSGTVLNVYLIFHDAYWGYKYTNFVKYIFIFITLFLLNLFMTAKSVVDHKMFQNGILGLSEGLYPVLTVFFLLLTLNVLFKMFLDKNRKDD</sequence>
<reference evidence="2 3" key="1">
    <citation type="submission" date="2010-12" db="EMBL/GenBank/DDBJ databases">
        <authorList>
            <person name="Muzny D."/>
            <person name="Qin X."/>
            <person name="Deng J."/>
            <person name="Jiang H."/>
            <person name="Liu Y."/>
            <person name="Qu J."/>
            <person name="Song X.-Z."/>
            <person name="Zhang L."/>
            <person name="Thornton R."/>
            <person name="Coyle M."/>
            <person name="Francisco L."/>
            <person name="Jackson L."/>
            <person name="Javaid M."/>
            <person name="Korchina V."/>
            <person name="Kovar C."/>
            <person name="Mata R."/>
            <person name="Mathew T."/>
            <person name="Ngo R."/>
            <person name="Nguyen L."/>
            <person name="Nguyen N."/>
            <person name="Okwuonu G."/>
            <person name="Ongeri F."/>
            <person name="Pham C."/>
            <person name="Simmons D."/>
            <person name="Wilczek-Boney K."/>
            <person name="Hale W."/>
            <person name="Jakkamsetti A."/>
            <person name="Pham P."/>
            <person name="Ruth R."/>
            <person name="San Lucas F."/>
            <person name="Warren J."/>
            <person name="Zhang J."/>
            <person name="Zhao Z."/>
            <person name="Zhou C."/>
            <person name="Zhu D."/>
            <person name="Lee S."/>
            <person name="Bess C."/>
            <person name="Blankenburg K."/>
            <person name="Forbes L."/>
            <person name="Fu Q."/>
            <person name="Gubbala S."/>
            <person name="Hirani K."/>
            <person name="Jayaseelan J.C."/>
            <person name="Lara F."/>
            <person name="Munidasa M."/>
            <person name="Palculict T."/>
            <person name="Patil S."/>
            <person name="Pu L.-L."/>
            <person name="Saada N."/>
            <person name="Tang L."/>
            <person name="Weissenberger G."/>
            <person name="Zhu Y."/>
            <person name="Hemphill L."/>
            <person name="Shang Y."/>
            <person name="Youmans B."/>
            <person name="Ayvaz T."/>
            <person name="Ross M."/>
            <person name="Santibanez J."/>
            <person name="Aqrawi P."/>
            <person name="Gross S."/>
            <person name="Joshi V."/>
            <person name="Fowler G."/>
            <person name="Nazareth L."/>
            <person name="Reid J."/>
            <person name="Worley K."/>
            <person name="Petrosino J."/>
            <person name="Highlander S."/>
            <person name="Gibbs R."/>
        </authorList>
    </citation>
    <scope>NUCLEOTIDE SEQUENCE [LARGE SCALE GENOMIC DNA]</scope>
    <source>
        <strain evidence="2 3">DSM 3986</strain>
    </source>
</reference>
<evidence type="ECO:0000256" key="1">
    <source>
        <dbReference type="SAM" id="Phobius"/>
    </source>
</evidence>
<feature type="transmembrane region" description="Helical" evidence="1">
    <location>
        <begin position="79"/>
        <end position="98"/>
    </location>
</feature>